<evidence type="ECO:0000313" key="2">
    <source>
        <dbReference type="EMBL" id="GMR31861.1"/>
    </source>
</evidence>
<comment type="caution">
    <text evidence="2">The sequence shown here is derived from an EMBL/GenBank/DDBJ whole genome shotgun (WGS) entry which is preliminary data.</text>
</comment>
<evidence type="ECO:0000313" key="3">
    <source>
        <dbReference type="Proteomes" id="UP001328107"/>
    </source>
</evidence>
<organism evidence="2 3">
    <name type="scientific">Pristionchus mayeri</name>
    <dbReference type="NCBI Taxonomy" id="1317129"/>
    <lineage>
        <taxon>Eukaryota</taxon>
        <taxon>Metazoa</taxon>
        <taxon>Ecdysozoa</taxon>
        <taxon>Nematoda</taxon>
        <taxon>Chromadorea</taxon>
        <taxon>Rhabditida</taxon>
        <taxon>Rhabditina</taxon>
        <taxon>Diplogasteromorpha</taxon>
        <taxon>Diplogasteroidea</taxon>
        <taxon>Neodiplogasteridae</taxon>
        <taxon>Pristionchus</taxon>
    </lineage>
</organism>
<gene>
    <name evidence="2" type="ORF">PMAYCL1PPCAC_02056</name>
</gene>
<feature type="compositionally biased region" description="Polar residues" evidence="1">
    <location>
        <begin position="1"/>
        <end position="11"/>
    </location>
</feature>
<proteinExistence type="predicted"/>
<feature type="compositionally biased region" description="Basic and acidic residues" evidence="1">
    <location>
        <begin position="87"/>
        <end position="114"/>
    </location>
</feature>
<evidence type="ECO:0000256" key="1">
    <source>
        <dbReference type="SAM" id="MobiDB-lite"/>
    </source>
</evidence>
<feature type="compositionally biased region" description="Polar residues" evidence="1">
    <location>
        <begin position="186"/>
        <end position="203"/>
    </location>
</feature>
<dbReference type="EMBL" id="BTRK01000001">
    <property type="protein sequence ID" value="GMR31861.1"/>
    <property type="molecule type" value="Genomic_DNA"/>
</dbReference>
<feature type="non-terminal residue" evidence="2">
    <location>
        <position position="1"/>
    </location>
</feature>
<sequence length="213" mass="23843">KTSPKSKAQKTPSKEEHQTPPNRSHKRGEKREMKNDDDDEEPATSSSMTSHRPSKRSSEKDKSEGILRKRGRPAKKGDSSPVLSPARKYEEARSRVEKAEKAVEEKEKEVDEAREELRIARRELEITRRANEEWMNGEEEREERAFSEESGVHCVMADIDSDRNGDDDDDIQYIQTLTKKNGEDVGTSSTSALDGSAPSTSGSLVIIPGADDT</sequence>
<dbReference type="AlphaFoldDB" id="A0AAN4Z128"/>
<protein>
    <submittedName>
        <fullName evidence="2">Uncharacterized protein</fullName>
    </submittedName>
</protein>
<dbReference type="Proteomes" id="UP001328107">
    <property type="component" value="Unassembled WGS sequence"/>
</dbReference>
<accession>A0AAN4Z128</accession>
<feature type="compositionally biased region" description="Basic and acidic residues" evidence="1">
    <location>
        <begin position="56"/>
        <end position="67"/>
    </location>
</feature>
<dbReference type="Gene3D" id="1.10.287.1700">
    <property type="match status" value="1"/>
</dbReference>
<dbReference type="InterPro" id="IPR053716">
    <property type="entry name" value="Flag_assembly_chemotaxis_eff"/>
</dbReference>
<keyword evidence="3" id="KW-1185">Reference proteome</keyword>
<feature type="region of interest" description="Disordered" evidence="1">
    <location>
        <begin position="1"/>
        <end position="114"/>
    </location>
</feature>
<feature type="region of interest" description="Disordered" evidence="1">
    <location>
        <begin position="158"/>
        <end position="213"/>
    </location>
</feature>
<name>A0AAN4Z128_9BILA</name>
<reference evidence="3" key="1">
    <citation type="submission" date="2022-10" db="EMBL/GenBank/DDBJ databases">
        <title>Genome assembly of Pristionchus species.</title>
        <authorList>
            <person name="Yoshida K."/>
            <person name="Sommer R.J."/>
        </authorList>
    </citation>
    <scope>NUCLEOTIDE SEQUENCE [LARGE SCALE GENOMIC DNA]</scope>
    <source>
        <strain evidence="3">RS5460</strain>
    </source>
</reference>